<evidence type="ECO:0000313" key="1">
    <source>
        <dbReference type="EMBL" id="GIY81558.1"/>
    </source>
</evidence>
<organism evidence="1 2">
    <name type="scientific">Caerostris extrusa</name>
    <name type="common">Bark spider</name>
    <name type="synonym">Caerostris bankana</name>
    <dbReference type="NCBI Taxonomy" id="172846"/>
    <lineage>
        <taxon>Eukaryota</taxon>
        <taxon>Metazoa</taxon>
        <taxon>Ecdysozoa</taxon>
        <taxon>Arthropoda</taxon>
        <taxon>Chelicerata</taxon>
        <taxon>Arachnida</taxon>
        <taxon>Araneae</taxon>
        <taxon>Araneomorphae</taxon>
        <taxon>Entelegynae</taxon>
        <taxon>Araneoidea</taxon>
        <taxon>Araneidae</taxon>
        <taxon>Caerostris</taxon>
    </lineage>
</organism>
<protein>
    <submittedName>
        <fullName evidence="1">Uncharacterized protein</fullName>
    </submittedName>
</protein>
<sequence length="151" mass="16687">MKTIMFPSLLPIIQRTTSKRHSILFVNERGGREIWKLSVRETRERAVGVVEDYRRRVRAGGGGLDLSITPTRVGKGKALRHGLGREVAAPNDARPPQISLRLLVIGARGSGIGKRFYSSTSSFPLMLPTVIATPQEIGWRHHVPREGGGEE</sequence>
<dbReference type="Proteomes" id="UP001054945">
    <property type="component" value="Unassembled WGS sequence"/>
</dbReference>
<gene>
    <name evidence="1" type="ORF">CEXT_776561</name>
</gene>
<dbReference type="EMBL" id="BPLR01016143">
    <property type="protein sequence ID" value="GIY81558.1"/>
    <property type="molecule type" value="Genomic_DNA"/>
</dbReference>
<dbReference type="AlphaFoldDB" id="A0AAV4WJ24"/>
<accession>A0AAV4WJ24</accession>
<keyword evidence="2" id="KW-1185">Reference proteome</keyword>
<comment type="caution">
    <text evidence="1">The sequence shown here is derived from an EMBL/GenBank/DDBJ whole genome shotgun (WGS) entry which is preliminary data.</text>
</comment>
<proteinExistence type="predicted"/>
<evidence type="ECO:0000313" key="2">
    <source>
        <dbReference type="Proteomes" id="UP001054945"/>
    </source>
</evidence>
<reference evidence="1 2" key="1">
    <citation type="submission" date="2021-06" db="EMBL/GenBank/DDBJ databases">
        <title>Caerostris extrusa draft genome.</title>
        <authorList>
            <person name="Kono N."/>
            <person name="Arakawa K."/>
        </authorList>
    </citation>
    <scope>NUCLEOTIDE SEQUENCE [LARGE SCALE GENOMIC DNA]</scope>
</reference>
<name>A0AAV4WJ24_CAEEX</name>